<dbReference type="Gene3D" id="3.80.10.10">
    <property type="entry name" value="Ribonuclease Inhibitor"/>
    <property type="match status" value="1"/>
</dbReference>
<dbReference type="PANTHER" id="PTHR47566">
    <property type="match status" value="1"/>
</dbReference>
<dbReference type="GO" id="GO:0035591">
    <property type="term" value="F:signaling adaptor activity"/>
    <property type="evidence" value="ECO:0007669"/>
    <property type="project" value="TreeGrafter"/>
</dbReference>
<dbReference type="Proteomes" id="UP000198769">
    <property type="component" value="Unassembled WGS sequence"/>
</dbReference>
<dbReference type="AlphaFoldDB" id="A0A1I4W937"/>
<evidence type="ECO:0008006" key="5">
    <source>
        <dbReference type="Google" id="ProtNLM"/>
    </source>
</evidence>
<dbReference type="InterPro" id="IPR052574">
    <property type="entry name" value="CDIRP"/>
</dbReference>
<keyword evidence="2" id="KW-0677">Repeat</keyword>
<accession>A0A1I4W937</accession>
<name>A0A1I4W937_CHROL</name>
<keyword evidence="4" id="KW-1185">Reference proteome</keyword>
<evidence type="ECO:0000313" key="3">
    <source>
        <dbReference type="EMBL" id="SFN09903.1"/>
    </source>
</evidence>
<evidence type="ECO:0000256" key="1">
    <source>
        <dbReference type="ARBA" id="ARBA00022614"/>
    </source>
</evidence>
<evidence type="ECO:0000313" key="4">
    <source>
        <dbReference type="Proteomes" id="UP000198769"/>
    </source>
</evidence>
<dbReference type="EMBL" id="FOVD01000001">
    <property type="protein sequence ID" value="SFN09903.1"/>
    <property type="molecule type" value="Genomic_DNA"/>
</dbReference>
<dbReference type="PANTHER" id="PTHR47566:SF1">
    <property type="entry name" value="PROTEIN NUD1"/>
    <property type="match status" value="1"/>
</dbReference>
<organism evidence="3 4">
    <name type="scientific">Chryseobacterium oleae</name>
    <dbReference type="NCBI Taxonomy" id="491207"/>
    <lineage>
        <taxon>Bacteria</taxon>
        <taxon>Pseudomonadati</taxon>
        <taxon>Bacteroidota</taxon>
        <taxon>Flavobacteriia</taxon>
        <taxon>Flavobacteriales</taxon>
        <taxon>Weeksellaceae</taxon>
        <taxon>Chryseobacterium group</taxon>
        <taxon>Chryseobacterium</taxon>
    </lineage>
</organism>
<dbReference type="SUPFAM" id="SSF52058">
    <property type="entry name" value="L domain-like"/>
    <property type="match status" value="1"/>
</dbReference>
<sequence length="212" mass="23635">MKIKIFASLGLIISGFYPFSAQKLNFKDKNFEKAVIENFDHNKNGSMEQLEADMVTNLFLVQKGIQSADDIKLFPNAKMIMLDDNTISGVSVANLPRLELFSCTGCKMSSFKGQGLKSLASLYLDNNLLENISLKEMPRIDQLTLSLNQLKTIDITSLKNLRKLNVEHNKIQKLDISGNPTLQTLNVGGNKMKETDIKMGTKTDVTIFGTEP</sequence>
<gene>
    <name evidence="3" type="ORF">SAMN05421594_1008</name>
</gene>
<reference evidence="4" key="1">
    <citation type="submission" date="2016-10" db="EMBL/GenBank/DDBJ databases">
        <authorList>
            <person name="Varghese N."/>
            <person name="Submissions S."/>
        </authorList>
    </citation>
    <scope>NUCLEOTIDE SEQUENCE [LARGE SCALE GENOMIC DNA]</scope>
    <source>
        <strain evidence="4">DSM 25575</strain>
    </source>
</reference>
<keyword evidence="1" id="KW-0433">Leucine-rich repeat</keyword>
<dbReference type="InterPro" id="IPR032675">
    <property type="entry name" value="LRR_dom_sf"/>
</dbReference>
<protein>
    <recommendedName>
        <fullName evidence="5">Leucine rich repeat-containing protein</fullName>
    </recommendedName>
</protein>
<evidence type="ECO:0000256" key="2">
    <source>
        <dbReference type="ARBA" id="ARBA00022737"/>
    </source>
</evidence>
<dbReference type="RefSeq" id="WP_228430690.1">
    <property type="nucleotide sequence ID" value="NZ_FOVD01000001.1"/>
</dbReference>
<proteinExistence type="predicted"/>